<dbReference type="Gene3D" id="3.40.50.2000">
    <property type="entry name" value="Glycogen Phosphorylase B"/>
    <property type="match status" value="2"/>
</dbReference>
<accession>A0A5R9L351</accession>
<dbReference type="PANTHER" id="PTHR12526:SF638">
    <property type="entry name" value="SPORE COAT PROTEIN SA"/>
    <property type="match status" value="1"/>
</dbReference>
<keyword evidence="2" id="KW-0808">Transferase</keyword>
<feature type="domain" description="Glycosyl transferase family 1" evidence="1">
    <location>
        <begin position="208"/>
        <end position="371"/>
    </location>
</feature>
<reference evidence="2 3" key="1">
    <citation type="submission" date="2019-05" db="EMBL/GenBank/DDBJ databases">
        <authorList>
            <person name="Qu J.-H."/>
        </authorList>
    </citation>
    <scope>NUCLEOTIDE SEQUENCE [LARGE SCALE GENOMIC DNA]</scope>
    <source>
        <strain evidence="2 3">T17</strain>
    </source>
</reference>
<dbReference type="SUPFAM" id="SSF53756">
    <property type="entry name" value="UDP-Glycosyltransferase/glycogen phosphorylase"/>
    <property type="match status" value="1"/>
</dbReference>
<dbReference type="AlphaFoldDB" id="A0A5R9L351"/>
<evidence type="ECO:0000313" key="3">
    <source>
        <dbReference type="Proteomes" id="UP000306402"/>
    </source>
</evidence>
<evidence type="ECO:0000313" key="2">
    <source>
        <dbReference type="EMBL" id="TLV02838.1"/>
    </source>
</evidence>
<dbReference type="InterPro" id="IPR001296">
    <property type="entry name" value="Glyco_trans_1"/>
</dbReference>
<keyword evidence="3" id="KW-1185">Reference proteome</keyword>
<sequence length="396" mass="44395">MGTGSTVNIHRTVFSHCLIFRFSIKYCIVSKPKILFILHLPPPVHGAAMMGSFIKNSALVNEEIDSFFVNLSTTKKLDETGKGGLGKAVTFLKMIASVFSALSQKRWDACYMTLTSSGAGFYKDLVIVALIKLFGVKLVYHFHNKGVANASASVINRLLYQFVFKNTKTILLSPHLYPDIRNFVKEENVFYCPNGIPLVTNIRHKQMSEQGVCELLYLSNMLQEKGAYVLLDALIELKKRGILFKANFVGGWSDITESEFNNRIVNAGLTDMAIAHGPKYGSDKDQFWNAADVFIFPTFYHYEAFPLVLLEAMQHQLPIISTTEGGIPDIVLNGETGFLVPQKNAAALADQLEILIKNPELRMKMGALGKERFNQHFTLSHFEKQMVSILKQVTIR</sequence>
<dbReference type="Pfam" id="PF00534">
    <property type="entry name" value="Glycos_transf_1"/>
    <property type="match status" value="1"/>
</dbReference>
<evidence type="ECO:0000259" key="1">
    <source>
        <dbReference type="Pfam" id="PF00534"/>
    </source>
</evidence>
<dbReference type="GO" id="GO:0016757">
    <property type="term" value="F:glycosyltransferase activity"/>
    <property type="evidence" value="ECO:0007669"/>
    <property type="project" value="InterPro"/>
</dbReference>
<name>A0A5R9L351_9BACT</name>
<gene>
    <name evidence="2" type="ORF">FEN17_04270</name>
</gene>
<dbReference type="EMBL" id="VCEJ01000002">
    <property type="protein sequence ID" value="TLV02838.1"/>
    <property type="molecule type" value="Genomic_DNA"/>
</dbReference>
<dbReference type="OrthoDB" id="9792322at2"/>
<comment type="caution">
    <text evidence="2">The sequence shown here is derived from an EMBL/GenBank/DDBJ whole genome shotgun (WGS) entry which is preliminary data.</text>
</comment>
<organism evidence="2 3">
    <name type="scientific">Dyadobacter luticola</name>
    <dbReference type="NCBI Taxonomy" id="1979387"/>
    <lineage>
        <taxon>Bacteria</taxon>
        <taxon>Pseudomonadati</taxon>
        <taxon>Bacteroidota</taxon>
        <taxon>Cytophagia</taxon>
        <taxon>Cytophagales</taxon>
        <taxon>Spirosomataceae</taxon>
        <taxon>Dyadobacter</taxon>
    </lineage>
</organism>
<dbReference type="CDD" id="cd03801">
    <property type="entry name" value="GT4_PimA-like"/>
    <property type="match status" value="1"/>
</dbReference>
<proteinExistence type="predicted"/>
<dbReference type="Proteomes" id="UP000306402">
    <property type="component" value="Unassembled WGS sequence"/>
</dbReference>
<dbReference type="PANTHER" id="PTHR12526">
    <property type="entry name" value="GLYCOSYLTRANSFERASE"/>
    <property type="match status" value="1"/>
</dbReference>
<protein>
    <submittedName>
        <fullName evidence="2">Glycosyltransferase family 4 protein</fullName>
    </submittedName>
</protein>